<dbReference type="EMBL" id="JAOB01000040">
    <property type="protein sequence ID" value="EUA43938.1"/>
    <property type="molecule type" value="Genomic_DNA"/>
</dbReference>
<name>X8BL20_MYCXE</name>
<proteinExistence type="predicted"/>
<gene>
    <name evidence="1" type="ORF">I553_8272</name>
</gene>
<dbReference type="AlphaFoldDB" id="X8BL20"/>
<sequence>MGLAAGRRVHHRAAAGVMLAAWAVLPTLALSDDQLATVGPGPATTATGGCCG</sequence>
<protein>
    <submittedName>
        <fullName evidence="1">Uncharacterized protein</fullName>
    </submittedName>
</protein>
<organism evidence="1">
    <name type="scientific">Mycobacterium xenopi 4042</name>
    <dbReference type="NCBI Taxonomy" id="1299334"/>
    <lineage>
        <taxon>Bacteria</taxon>
        <taxon>Bacillati</taxon>
        <taxon>Actinomycetota</taxon>
        <taxon>Actinomycetes</taxon>
        <taxon>Mycobacteriales</taxon>
        <taxon>Mycobacteriaceae</taxon>
        <taxon>Mycobacterium</taxon>
    </lineage>
</organism>
<comment type="caution">
    <text evidence="1">The sequence shown here is derived from an EMBL/GenBank/DDBJ whole genome shotgun (WGS) entry which is preliminary data.</text>
</comment>
<evidence type="ECO:0000313" key="1">
    <source>
        <dbReference type="EMBL" id="EUA43938.1"/>
    </source>
</evidence>
<reference evidence="1" key="1">
    <citation type="submission" date="2014-01" db="EMBL/GenBank/DDBJ databases">
        <authorList>
            <person name="Brown-Elliot B."/>
            <person name="Wallace R."/>
            <person name="Lenaerts A."/>
            <person name="Ordway D."/>
            <person name="DeGroote M.A."/>
            <person name="Parker T."/>
            <person name="Sizemore C."/>
            <person name="Tallon L.J."/>
            <person name="Sadzewicz L.K."/>
            <person name="Sengamalay N."/>
            <person name="Fraser C.M."/>
            <person name="Hine E."/>
            <person name="Shefchek K.A."/>
            <person name="Das S.P."/>
            <person name="Tettelin H."/>
        </authorList>
    </citation>
    <scope>NUCLEOTIDE SEQUENCE [LARGE SCALE GENOMIC DNA]</scope>
    <source>
        <strain evidence="1">4042</strain>
    </source>
</reference>
<dbReference type="PATRIC" id="fig|1299334.3.peg.3914"/>
<accession>X8BL20</accession>